<dbReference type="SMART" id="SM00248">
    <property type="entry name" value="ANK"/>
    <property type="match status" value="3"/>
</dbReference>
<keyword evidence="5" id="KW-1185">Reference proteome</keyword>
<dbReference type="PROSITE" id="PS50297">
    <property type="entry name" value="ANK_REP_REGION"/>
    <property type="match status" value="1"/>
</dbReference>
<dbReference type="Gene3D" id="1.25.40.20">
    <property type="entry name" value="Ankyrin repeat-containing domain"/>
    <property type="match status" value="2"/>
</dbReference>
<evidence type="ECO:0000256" key="2">
    <source>
        <dbReference type="ARBA" id="ARBA00023043"/>
    </source>
</evidence>
<dbReference type="EMBL" id="JBFTWV010000162">
    <property type="protein sequence ID" value="KAL2784913.1"/>
    <property type="molecule type" value="Genomic_DNA"/>
</dbReference>
<evidence type="ECO:0000313" key="4">
    <source>
        <dbReference type="EMBL" id="KAL2784913.1"/>
    </source>
</evidence>
<dbReference type="SUPFAM" id="SSF48403">
    <property type="entry name" value="Ankyrin repeat"/>
    <property type="match status" value="1"/>
</dbReference>
<feature type="repeat" description="ANK" evidence="3">
    <location>
        <begin position="53"/>
        <end position="86"/>
    </location>
</feature>
<evidence type="ECO:0000313" key="5">
    <source>
        <dbReference type="Proteomes" id="UP001610563"/>
    </source>
</evidence>
<dbReference type="Proteomes" id="UP001610563">
    <property type="component" value="Unassembled WGS sequence"/>
</dbReference>
<protein>
    <submittedName>
        <fullName evidence="4">Ankyrin repeat-containing domain protein</fullName>
    </submittedName>
</protein>
<dbReference type="InterPro" id="IPR036770">
    <property type="entry name" value="Ankyrin_rpt-contain_sf"/>
</dbReference>
<name>A0ABR4FNR9_9EURO</name>
<keyword evidence="1" id="KW-0677">Repeat</keyword>
<accession>A0ABR4FNR9</accession>
<gene>
    <name evidence="4" type="ORF">BJX66DRAFT_343587</name>
</gene>
<dbReference type="PANTHER" id="PTHR24134:SF9">
    <property type="entry name" value="ANKYRIN REPEAT AND SOCS BOX PROTEIN 8"/>
    <property type="match status" value="1"/>
</dbReference>
<comment type="caution">
    <text evidence="4">The sequence shown here is derived from an EMBL/GenBank/DDBJ whole genome shotgun (WGS) entry which is preliminary data.</text>
</comment>
<evidence type="ECO:0000256" key="3">
    <source>
        <dbReference type="PROSITE-ProRule" id="PRU00023"/>
    </source>
</evidence>
<dbReference type="PROSITE" id="PS50088">
    <property type="entry name" value="ANK_REPEAT"/>
    <property type="match status" value="1"/>
</dbReference>
<keyword evidence="2 3" id="KW-0040">ANK repeat</keyword>
<sequence>MGAGPMPTEHSVEARKEHNELLTRRLLKLDMALCDLILERINAGADVLAVDEYGDTALHDAVRFMADIRVIKRLIQAGADPTARDNNGTSPLALAESLWATKHYIPYLLRGKPLYWPEDHVNMRLWKAVAARKEPEEASLSIFINSPTILNVYRSPLEVLATVGNTALHQLCCLPNTEPNSPTLELVRILVEAGAHPSQPNNNGITAFHFAVWTATTTDSNAEIVWFLLEYVSTHGHWASTKELDYDGTIDVLLQIDWGEDGLVVDYQGTSPIGRAVDRTRDQELLWRVRWLLAL</sequence>
<evidence type="ECO:0000256" key="1">
    <source>
        <dbReference type="ARBA" id="ARBA00022737"/>
    </source>
</evidence>
<organism evidence="4 5">
    <name type="scientific">Aspergillus keveii</name>
    <dbReference type="NCBI Taxonomy" id="714993"/>
    <lineage>
        <taxon>Eukaryota</taxon>
        <taxon>Fungi</taxon>
        <taxon>Dikarya</taxon>
        <taxon>Ascomycota</taxon>
        <taxon>Pezizomycotina</taxon>
        <taxon>Eurotiomycetes</taxon>
        <taxon>Eurotiomycetidae</taxon>
        <taxon>Eurotiales</taxon>
        <taxon>Aspergillaceae</taxon>
        <taxon>Aspergillus</taxon>
        <taxon>Aspergillus subgen. Nidulantes</taxon>
    </lineage>
</organism>
<reference evidence="4 5" key="1">
    <citation type="submission" date="2024-07" db="EMBL/GenBank/DDBJ databases">
        <title>Section-level genome sequencing and comparative genomics of Aspergillus sections Usti and Cavernicolus.</title>
        <authorList>
            <consortium name="Lawrence Berkeley National Laboratory"/>
            <person name="Nybo J.L."/>
            <person name="Vesth T.C."/>
            <person name="Theobald S."/>
            <person name="Frisvad J.C."/>
            <person name="Larsen T.O."/>
            <person name="Kjaerboelling I."/>
            <person name="Rothschild-Mancinelli K."/>
            <person name="Lyhne E.K."/>
            <person name="Kogle M.E."/>
            <person name="Barry K."/>
            <person name="Clum A."/>
            <person name="Na H."/>
            <person name="Ledsgaard L."/>
            <person name="Lin J."/>
            <person name="Lipzen A."/>
            <person name="Kuo A."/>
            <person name="Riley R."/>
            <person name="Mondo S."/>
            <person name="Labutti K."/>
            <person name="Haridas S."/>
            <person name="Pangalinan J."/>
            <person name="Salamov A.A."/>
            <person name="Simmons B.A."/>
            <person name="Magnuson J.K."/>
            <person name="Chen J."/>
            <person name="Drula E."/>
            <person name="Henrissat B."/>
            <person name="Wiebenga A."/>
            <person name="Lubbers R.J."/>
            <person name="Gomes A.C."/>
            <person name="Makela M.R."/>
            <person name="Stajich J."/>
            <person name="Grigoriev I.V."/>
            <person name="Mortensen U.H."/>
            <person name="De Vries R.P."/>
            <person name="Baker S.E."/>
            <person name="Andersen M.R."/>
        </authorList>
    </citation>
    <scope>NUCLEOTIDE SEQUENCE [LARGE SCALE GENOMIC DNA]</scope>
    <source>
        <strain evidence="4 5">CBS 209.92</strain>
    </source>
</reference>
<dbReference type="Pfam" id="PF00023">
    <property type="entry name" value="Ank"/>
    <property type="match status" value="2"/>
</dbReference>
<dbReference type="PANTHER" id="PTHR24134">
    <property type="entry name" value="ANKYRIN REPEAT-CONTAINING PROTEIN DDB_G0279043"/>
    <property type="match status" value="1"/>
</dbReference>
<proteinExistence type="predicted"/>
<dbReference type="InterPro" id="IPR002110">
    <property type="entry name" value="Ankyrin_rpt"/>
</dbReference>